<dbReference type="CDD" id="cd22160">
    <property type="entry name" value="F-box_AtFBL13-like"/>
    <property type="match status" value="1"/>
</dbReference>
<dbReference type="SUPFAM" id="SSF52047">
    <property type="entry name" value="RNI-like"/>
    <property type="match status" value="1"/>
</dbReference>
<name>A0A9R0I7H0_SPIOL</name>
<dbReference type="InterPro" id="IPR032675">
    <property type="entry name" value="LRR_dom_sf"/>
</dbReference>
<dbReference type="InterPro" id="IPR050232">
    <property type="entry name" value="FBL13/AtMIF1-like"/>
</dbReference>
<dbReference type="Proteomes" id="UP000813463">
    <property type="component" value="Chromosome 1"/>
</dbReference>
<dbReference type="KEGG" id="soe:110783891"/>
<dbReference type="SMART" id="SM00579">
    <property type="entry name" value="FBD"/>
    <property type="match status" value="1"/>
</dbReference>
<dbReference type="InterPro" id="IPR053781">
    <property type="entry name" value="F-box_AtFBL13-like"/>
</dbReference>
<accession>A0A9R0I7H0</accession>
<dbReference type="Pfam" id="PF08387">
    <property type="entry name" value="FBD"/>
    <property type="match status" value="1"/>
</dbReference>
<gene>
    <name evidence="3" type="primary">LOC110783891</name>
</gene>
<reference evidence="3" key="2">
    <citation type="submission" date="2025-08" db="UniProtKB">
        <authorList>
            <consortium name="RefSeq"/>
        </authorList>
    </citation>
    <scope>IDENTIFICATION</scope>
    <source>
        <tissue evidence="3">Leaf</tissue>
    </source>
</reference>
<dbReference type="OrthoDB" id="612216at2759"/>
<dbReference type="Gene3D" id="1.20.1280.50">
    <property type="match status" value="1"/>
</dbReference>
<dbReference type="AlphaFoldDB" id="A0A9R0I7H0"/>
<protein>
    <submittedName>
        <fullName evidence="3">F-box/FBD/LRR-repeat protein At5g22660</fullName>
    </submittedName>
</protein>
<dbReference type="InterPro" id="IPR036047">
    <property type="entry name" value="F-box-like_dom_sf"/>
</dbReference>
<dbReference type="InterPro" id="IPR055411">
    <property type="entry name" value="LRR_FXL15/At3g58940/PEG3-like"/>
</dbReference>
<feature type="domain" description="F-box" evidence="1">
    <location>
        <begin position="23"/>
        <end position="59"/>
    </location>
</feature>
<dbReference type="Pfam" id="PF00646">
    <property type="entry name" value="F-box"/>
    <property type="match status" value="1"/>
</dbReference>
<proteinExistence type="predicted"/>
<evidence type="ECO:0000313" key="3">
    <source>
        <dbReference type="RefSeq" id="XP_021843967.1"/>
    </source>
</evidence>
<dbReference type="SMART" id="SM00256">
    <property type="entry name" value="FBOX"/>
    <property type="match status" value="1"/>
</dbReference>
<dbReference type="RefSeq" id="XP_021843967.1">
    <property type="nucleotide sequence ID" value="XM_021988275.2"/>
</dbReference>
<dbReference type="Pfam" id="PF24758">
    <property type="entry name" value="LRR_At5g56370"/>
    <property type="match status" value="1"/>
</dbReference>
<dbReference type="Gene3D" id="3.80.10.10">
    <property type="entry name" value="Ribonuclease Inhibitor"/>
    <property type="match status" value="1"/>
</dbReference>
<evidence type="ECO:0000259" key="1">
    <source>
        <dbReference type="PROSITE" id="PS50181"/>
    </source>
</evidence>
<dbReference type="PANTHER" id="PTHR31900:SF31">
    <property type="entry name" value="F-BOX_LRR-REPEAT PROTEIN 13-LIKE"/>
    <property type="match status" value="1"/>
</dbReference>
<dbReference type="InterPro" id="IPR001810">
    <property type="entry name" value="F-box_dom"/>
</dbReference>
<dbReference type="SUPFAM" id="SSF81383">
    <property type="entry name" value="F-box domain"/>
    <property type="match status" value="1"/>
</dbReference>
<reference evidence="2" key="1">
    <citation type="journal article" date="2021" name="Nat. Commun.">
        <title>Genomic analyses provide insights into spinach domestication and the genetic basis of agronomic traits.</title>
        <authorList>
            <person name="Cai X."/>
            <person name="Sun X."/>
            <person name="Xu C."/>
            <person name="Sun H."/>
            <person name="Wang X."/>
            <person name="Ge C."/>
            <person name="Zhang Z."/>
            <person name="Wang Q."/>
            <person name="Fei Z."/>
            <person name="Jiao C."/>
            <person name="Wang Q."/>
        </authorList>
    </citation>
    <scope>NUCLEOTIDE SEQUENCE [LARGE SCALE GENOMIC DNA]</scope>
    <source>
        <strain evidence="2">cv. Varoflay</strain>
    </source>
</reference>
<evidence type="ECO:0000313" key="2">
    <source>
        <dbReference type="Proteomes" id="UP000813463"/>
    </source>
</evidence>
<keyword evidence="2" id="KW-1185">Reference proteome</keyword>
<sequence length="500" mass="57395">MDYILNVNNNGRRQRRRLNNQEEDRFNSLPDVILTEILSSLPINSAATTSVLSRRWRHLWTRVTRFEIDFSSSTKTSRNILSIVGDILQQLTTPKLNTFHLALPSESNLDDPDATEPCFREVFRRNVDEIIFNAGFRSFFRVPAACVFDSQTLVILKLIGMLKIELPKNVAIQLPNLKKLSLCYLLDVPLWLRTMFQSCPVLEDLHLSFDLISLPQPQNEPSLVNIISPNLKSLELRMNSWSHLERSKISIDAPKLANLRIRDYNSFYYFLQNPSLLVNACIDLKGDSSLEFNGEEPEEEDSREEEDNYVNQMCKFFGKMSSVGSLELDVKNRTNIFTHLHSVNIPIFHNLVRLKTNCLKDLLHSLQYFPNLEHFEVSLWLEDNDLPMEKRNWCTPDSVPDCLANKLKTIQIGGLKGIGDDLKLVEYILGNAMVLEKLCIEVRIKVEYEKAVWKECMFCKSLFSLPKSSSNCEIVVSGRSVTASGDVFKNEHLTCNVLLD</sequence>
<dbReference type="PROSITE" id="PS50181">
    <property type="entry name" value="FBOX"/>
    <property type="match status" value="1"/>
</dbReference>
<dbReference type="InterPro" id="IPR006566">
    <property type="entry name" value="FBD"/>
</dbReference>
<organism evidence="2 3">
    <name type="scientific">Spinacia oleracea</name>
    <name type="common">Spinach</name>
    <dbReference type="NCBI Taxonomy" id="3562"/>
    <lineage>
        <taxon>Eukaryota</taxon>
        <taxon>Viridiplantae</taxon>
        <taxon>Streptophyta</taxon>
        <taxon>Embryophyta</taxon>
        <taxon>Tracheophyta</taxon>
        <taxon>Spermatophyta</taxon>
        <taxon>Magnoliopsida</taxon>
        <taxon>eudicotyledons</taxon>
        <taxon>Gunneridae</taxon>
        <taxon>Pentapetalae</taxon>
        <taxon>Caryophyllales</taxon>
        <taxon>Chenopodiaceae</taxon>
        <taxon>Chenopodioideae</taxon>
        <taxon>Anserineae</taxon>
        <taxon>Spinacia</taxon>
    </lineage>
</organism>
<dbReference type="GeneID" id="110783891"/>
<dbReference type="PANTHER" id="PTHR31900">
    <property type="entry name" value="F-BOX/RNI SUPERFAMILY PROTEIN-RELATED"/>
    <property type="match status" value="1"/>
</dbReference>